<comment type="caution">
    <text evidence="2">The sequence shown here is derived from an EMBL/GenBank/DDBJ whole genome shotgun (WGS) entry which is preliminary data.</text>
</comment>
<feature type="transmembrane region" description="Helical" evidence="1">
    <location>
        <begin position="63"/>
        <end position="84"/>
    </location>
</feature>
<gene>
    <name evidence="2" type="ORF">V0U35_05765</name>
</gene>
<evidence type="ECO:0000313" key="3">
    <source>
        <dbReference type="Proteomes" id="UP001310692"/>
    </source>
</evidence>
<organism evidence="2 3">
    <name type="scientific">Hyphobacterium marinum</name>
    <dbReference type="NCBI Taxonomy" id="3116574"/>
    <lineage>
        <taxon>Bacteria</taxon>
        <taxon>Pseudomonadati</taxon>
        <taxon>Pseudomonadota</taxon>
        <taxon>Alphaproteobacteria</taxon>
        <taxon>Maricaulales</taxon>
        <taxon>Maricaulaceae</taxon>
        <taxon>Hyphobacterium</taxon>
    </lineage>
</organism>
<protein>
    <submittedName>
        <fullName evidence="2">Uncharacterized protein</fullName>
    </submittedName>
</protein>
<feature type="transmembrane region" description="Helical" evidence="1">
    <location>
        <begin position="104"/>
        <end position="123"/>
    </location>
</feature>
<feature type="transmembrane region" description="Helical" evidence="1">
    <location>
        <begin position="440"/>
        <end position="461"/>
    </location>
</feature>
<dbReference type="Proteomes" id="UP001310692">
    <property type="component" value="Unassembled WGS sequence"/>
</dbReference>
<sequence length="514" mass="57873">MLATIATALTLAGVLDLVSRRPMKIKLAATVRRAARKNFDATKFIANIFSWIFGNHYFSKRSFLVSFLISISSVIFMALFVLVVNQDTFYSTLDSIIVLSQDTQGIIFIFIIVVFNLLFDFFSYSQTRALINIATTKNADGIRFLFFPVDAVASLLLFVIGYSLSKFFIISLFIASVDQPTFSDPMRFSPNLVRAALPEFDEQYNEMYIPADPETAFEMSALSDYDVYFRSSLSYSDQNEVIESIRQGLIDNRRDSSGSLLVDLEVNITHDCIPDSEVRNPSSLNSLDTIANSTFVASSAYRYVDFIQDHTNLLSENMYRLLETRMLEYISSLPQSECLIPRLNVDRVYFADSVLENAGPFNVFYTNVIDTGSSLLTQMSVLFVGYIEDDITENLNNFAYRAFYTAHMFDADPSIGRIVAGLDNARYDWGRSTPAPFSTLAASAFTPTIAYFLALIIIQIARFSDLIGTNASAMLRKVQLRTLPFTIITLTIALIYISLQLAGWFASAIWSMFF</sequence>
<reference evidence="2 3" key="1">
    <citation type="submission" date="2024-01" db="EMBL/GenBank/DDBJ databases">
        <title>Hyphobacterium bacterium isolated from marine sediment.</title>
        <authorList>
            <person name="Zhao S."/>
        </authorList>
    </citation>
    <scope>NUCLEOTIDE SEQUENCE [LARGE SCALE GENOMIC DNA]</scope>
    <source>
        <strain evidence="2 3">Y60-23</strain>
    </source>
</reference>
<accession>A0ABU7LX86</accession>
<feature type="transmembrane region" description="Helical" evidence="1">
    <location>
        <begin position="144"/>
        <end position="164"/>
    </location>
</feature>
<evidence type="ECO:0000313" key="2">
    <source>
        <dbReference type="EMBL" id="MEE2566181.1"/>
    </source>
</evidence>
<keyword evidence="1" id="KW-0472">Membrane</keyword>
<feature type="transmembrane region" description="Helical" evidence="1">
    <location>
        <begin position="482"/>
        <end position="506"/>
    </location>
</feature>
<keyword evidence="3" id="KW-1185">Reference proteome</keyword>
<proteinExistence type="predicted"/>
<keyword evidence="1" id="KW-0812">Transmembrane</keyword>
<keyword evidence="1" id="KW-1133">Transmembrane helix</keyword>
<name>A0ABU7LX86_9PROT</name>
<evidence type="ECO:0000256" key="1">
    <source>
        <dbReference type="SAM" id="Phobius"/>
    </source>
</evidence>
<dbReference type="RefSeq" id="WP_330195721.1">
    <property type="nucleotide sequence ID" value="NZ_JAZDRO010000002.1"/>
</dbReference>
<dbReference type="EMBL" id="JAZDRO010000002">
    <property type="protein sequence ID" value="MEE2566181.1"/>
    <property type="molecule type" value="Genomic_DNA"/>
</dbReference>